<dbReference type="Proteomes" id="UP001602245">
    <property type="component" value="Unassembled WGS sequence"/>
</dbReference>
<dbReference type="Pfam" id="PF20341">
    <property type="entry name" value="DUF6636"/>
    <property type="match status" value="1"/>
</dbReference>
<name>A0ABW6WJC2_9ACTN</name>
<keyword evidence="3" id="KW-1185">Reference proteome</keyword>
<evidence type="ECO:0000256" key="1">
    <source>
        <dbReference type="SAM" id="SignalP"/>
    </source>
</evidence>
<organism evidence="2 3">
    <name type="scientific">Paractinoplanes globisporus</name>
    <dbReference type="NCBI Taxonomy" id="113565"/>
    <lineage>
        <taxon>Bacteria</taxon>
        <taxon>Bacillati</taxon>
        <taxon>Actinomycetota</taxon>
        <taxon>Actinomycetes</taxon>
        <taxon>Micromonosporales</taxon>
        <taxon>Micromonosporaceae</taxon>
        <taxon>Paractinoplanes</taxon>
    </lineage>
</organism>
<evidence type="ECO:0000313" key="2">
    <source>
        <dbReference type="EMBL" id="MFF5293396.1"/>
    </source>
</evidence>
<keyword evidence="1" id="KW-0732">Signal</keyword>
<gene>
    <name evidence="2" type="ORF">ACFY35_28515</name>
</gene>
<evidence type="ECO:0000313" key="3">
    <source>
        <dbReference type="Proteomes" id="UP001602245"/>
    </source>
</evidence>
<dbReference type="PROSITE" id="PS51257">
    <property type="entry name" value="PROKAR_LIPOPROTEIN"/>
    <property type="match status" value="1"/>
</dbReference>
<reference evidence="2 3" key="1">
    <citation type="submission" date="2024-10" db="EMBL/GenBank/DDBJ databases">
        <title>The Natural Products Discovery Center: Release of the First 8490 Sequenced Strains for Exploring Actinobacteria Biosynthetic Diversity.</title>
        <authorList>
            <person name="Kalkreuter E."/>
            <person name="Kautsar S.A."/>
            <person name="Yang D."/>
            <person name="Bader C.D."/>
            <person name="Teijaro C.N."/>
            <person name="Fluegel L."/>
            <person name="Davis C.M."/>
            <person name="Simpson J.R."/>
            <person name="Lauterbach L."/>
            <person name="Steele A.D."/>
            <person name="Gui C."/>
            <person name="Meng S."/>
            <person name="Li G."/>
            <person name="Viehrig K."/>
            <person name="Ye F."/>
            <person name="Su P."/>
            <person name="Kiefer A.F."/>
            <person name="Nichols A."/>
            <person name="Cepeda A.J."/>
            <person name="Yan W."/>
            <person name="Fan B."/>
            <person name="Jiang Y."/>
            <person name="Adhikari A."/>
            <person name="Zheng C.-J."/>
            <person name="Schuster L."/>
            <person name="Cowan T.M."/>
            <person name="Smanski M.J."/>
            <person name="Chevrette M.G."/>
            <person name="De Carvalho L.P.S."/>
            <person name="Shen B."/>
        </authorList>
    </citation>
    <scope>NUCLEOTIDE SEQUENCE [LARGE SCALE GENOMIC DNA]</scope>
    <source>
        <strain evidence="2 3">NPDC000087</strain>
    </source>
</reference>
<dbReference type="InterPro" id="IPR046576">
    <property type="entry name" value="DUF6636"/>
</dbReference>
<dbReference type="RefSeq" id="WP_157297170.1">
    <property type="nucleotide sequence ID" value="NZ_JBIAZU010000005.1"/>
</dbReference>
<feature type="chain" id="PRO_5046323586" evidence="1">
    <location>
        <begin position="25"/>
        <end position="174"/>
    </location>
</feature>
<sequence length="174" mass="17935">MAPIRVLRAPALGLALGLAFVALGACSSPDSSSSRPPSPLPAASAGFGGPADSAATLTFSDVDEVFFQTPSKNIFCSLTASAVRCDIIRKTWTPPSKPADCELDWGNGMYIDDGKAGFTCTGDTLIGSATATLEYGKGYRSGSVQCASESTGLTCKDEKSGRGFTLAVARYGIF</sequence>
<accession>A0ABW6WJC2</accession>
<proteinExistence type="predicted"/>
<dbReference type="EMBL" id="JBIAZU010000005">
    <property type="protein sequence ID" value="MFF5293396.1"/>
    <property type="molecule type" value="Genomic_DNA"/>
</dbReference>
<feature type="signal peptide" evidence="1">
    <location>
        <begin position="1"/>
        <end position="24"/>
    </location>
</feature>
<protein>
    <submittedName>
        <fullName evidence="2">DUF6636 domain-containing protein</fullName>
    </submittedName>
</protein>
<comment type="caution">
    <text evidence="2">The sequence shown here is derived from an EMBL/GenBank/DDBJ whole genome shotgun (WGS) entry which is preliminary data.</text>
</comment>